<name>A0A5M6CJP1_9BACT</name>
<feature type="signal peptide" evidence="1">
    <location>
        <begin position="1"/>
        <end position="22"/>
    </location>
</feature>
<keyword evidence="4" id="KW-1185">Reference proteome</keyword>
<organism evidence="3 4">
    <name type="scientific">Taibaiella lutea</name>
    <dbReference type="NCBI Taxonomy" id="2608001"/>
    <lineage>
        <taxon>Bacteria</taxon>
        <taxon>Pseudomonadati</taxon>
        <taxon>Bacteroidota</taxon>
        <taxon>Chitinophagia</taxon>
        <taxon>Chitinophagales</taxon>
        <taxon>Chitinophagaceae</taxon>
        <taxon>Taibaiella</taxon>
    </lineage>
</organism>
<protein>
    <submittedName>
        <fullName evidence="3">T9SS type A sorting domain-containing protein</fullName>
    </submittedName>
</protein>
<feature type="chain" id="PRO_5024335023" evidence="1">
    <location>
        <begin position="23"/>
        <end position="280"/>
    </location>
</feature>
<gene>
    <name evidence="3" type="ORF">F0919_12345</name>
</gene>
<dbReference type="InterPro" id="IPR026444">
    <property type="entry name" value="Secre_tail"/>
</dbReference>
<keyword evidence="1" id="KW-0732">Signal</keyword>
<evidence type="ECO:0000313" key="4">
    <source>
        <dbReference type="Proteomes" id="UP000323632"/>
    </source>
</evidence>
<comment type="caution">
    <text evidence="3">The sequence shown here is derived from an EMBL/GenBank/DDBJ whole genome shotgun (WGS) entry which is preliminary data.</text>
</comment>
<proteinExistence type="predicted"/>
<dbReference type="NCBIfam" id="TIGR04183">
    <property type="entry name" value="Por_Secre_tail"/>
    <property type="match status" value="1"/>
</dbReference>
<dbReference type="Proteomes" id="UP000323632">
    <property type="component" value="Unassembled WGS sequence"/>
</dbReference>
<accession>A0A5M6CJP1</accession>
<dbReference type="EMBL" id="VWSH01000003">
    <property type="protein sequence ID" value="KAA5533329.1"/>
    <property type="molecule type" value="Genomic_DNA"/>
</dbReference>
<dbReference type="Pfam" id="PF18962">
    <property type="entry name" value="Por_Secre_tail"/>
    <property type="match status" value="1"/>
</dbReference>
<evidence type="ECO:0000259" key="2">
    <source>
        <dbReference type="Pfam" id="PF18962"/>
    </source>
</evidence>
<dbReference type="RefSeq" id="WP_150033076.1">
    <property type="nucleotide sequence ID" value="NZ_VWSH01000003.1"/>
</dbReference>
<feature type="domain" description="Secretion system C-terminal sorting" evidence="2">
    <location>
        <begin position="202"/>
        <end position="278"/>
    </location>
</feature>
<evidence type="ECO:0000256" key="1">
    <source>
        <dbReference type="SAM" id="SignalP"/>
    </source>
</evidence>
<reference evidence="3 4" key="1">
    <citation type="submission" date="2019-09" db="EMBL/GenBank/DDBJ databases">
        <title>Genome sequence and assembly of Taibaiella sp.</title>
        <authorList>
            <person name="Chhetri G."/>
        </authorList>
    </citation>
    <scope>NUCLEOTIDE SEQUENCE [LARGE SCALE GENOMIC DNA]</scope>
    <source>
        <strain evidence="3 4">KVB11</strain>
    </source>
</reference>
<sequence length="280" mass="29789">MKKILALAGLVASVFMGANANAAPDTAWVTPVFITESVTINGCTPSDSVLVRYGFINHGPYTIKTTDTVAFLDFTNQSSDPSDGVWTYSPAANVAPGDTFALEDFNTFYTGIGTALPINWLVDGSGAVVVPPFASGNYAGVAQWLGVMTQTANGLDFRSDIISNNQDSTSAYADSSIAFIGISLHCTTGIKDAQFSKSTLNVFPNPASGELSFTNDFAAATKAEVIVTDIAGRVVKTMDLGKQNAGTKTFRIDIQDLHKGMYYISLITENTKSINKFIKN</sequence>
<dbReference type="AlphaFoldDB" id="A0A5M6CJP1"/>
<evidence type="ECO:0000313" key="3">
    <source>
        <dbReference type="EMBL" id="KAA5533329.1"/>
    </source>
</evidence>